<evidence type="ECO:0000256" key="6">
    <source>
        <dbReference type="ARBA" id="ARBA00023136"/>
    </source>
</evidence>
<dbReference type="GO" id="GO:0022857">
    <property type="term" value="F:transmembrane transporter activity"/>
    <property type="evidence" value="ECO:0007669"/>
    <property type="project" value="InterPro"/>
</dbReference>
<comment type="caution">
    <text evidence="8">The sequence shown here is derived from an EMBL/GenBank/DDBJ whole genome shotgun (WGS) entry which is preliminary data.</text>
</comment>
<evidence type="ECO:0000256" key="7">
    <source>
        <dbReference type="RuleBase" id="RU003879"/>
    </source>
</evidence>
<protein>
    <submittedName>
        <fullName evidence="8">Biopolymer transporter ExbD</fullName>
    </submittedName>
</protein>
<keyword evidence="7" id="KW-0653">Protein transport</keyword>
<evidence type="ECO:0000256" key="5">
    <source>
        <dbReference type="ARBA" id="ARBA00022989"/>
    </source>
</evidence>
<evidence type="ECO:0000256" key="1">
    <source>
        <dbReference type="ARBA" id="ARBA00004162"/>
    </source>
</evidence>
<keyword evidence="9" id="KW-1185">Reference proteome</keyword>
<keyword evidence="4 7" id="KW-0812">Transmembrane</keyword>
<proteinExistence type="inferred from homology"/>
<comment type="subcellular location">
    <subcellularLocation>
        <location evidence="1">Cell membrane</location>
        <topology evidence="1">Single-pass membrane protein</topology>
    </subcellularLocation>
    <subcellularLocation>
        <location evidence="7">Cell membrane</location>
        <topology evidence="7">Single-pass type II membrane protein</topology>
    </subcellularLocation>
</comment>
<evidence type="ECO:0000313" key="8">
    <source>
        <dbReference type="EMBL" id="MBT1690328.1"/>
    </source>
</evidence>
<evidence type="ECO:0000256" key="3">
    <source>
        <dbReference type="ARBA" id="ARBA00022475"/>
    </source>
</evidence>
<dbReference type="GO" id="GO:0015031">
    <property type="term" value="P:protein transport"/>
    <property type="evidence" value="ECO:0007669"/>
    <property type="project" value="UniProtKB-KW"/>
</dbReference>
<dbReference type="GO" id="GO:0005886">
    <property type="term" value="C:plasma membrane"/>
    <property type="evidence" value="ECO:0007669"/>
    <property type="project" value="UniProtKB-SubCell"/>
</dbReference>
<evidence type="ECO:0000256" key="2">
    <source>
        <dbReference type="ARBA" id="ARBA00005811"/>
    </source>
</evidence>
<dbReference type="Pfam" id="PF02472">
    <property type="entry name" value="ExbD"/>
    <property type="match status" value="1"/>
</dbReference>
<organism evidence="8 9">
    <name type="scientific">Dawidia soli</name>
    <dbReference type="NCBI Taxonomy" id="2782352"/>
    <lineage>
        <taxon>Bacteria</taxon>
        <taxon>Pseudomonadati</taxon>
        <taxon>Bacteroidota</taxon>
        <taxon>Cytophagia</taxon>
        <taxon>Cytophagales</taxon>
        <taxon>Chryseotaleaceae</taxon>
        <taxon>Dawidia</taxon>
    </lineage>
</organism>
<keyword evidence="3" id="KW-1003">Cell membrane</keyword>
<evidence type="ECO:0000256" key="4">
    <source>
        <dbReference type="ARBA" id="ARBA00022692"/>
    </source>
</evidence>
<evidence type="ECO:0000313" key="9">
    <source>
        <dbReference type="Proteomes" id="UP001319180"/>
    </source>
</evidence>
<name>A0AAP2DEI9_9BACT</name>
<keyword evidence="6" id="KW-0472">Membrane</keyword>
<dbReference type="EMBL" id="JAHESC010000062">
    <property type="protein sequence ID" value="MBT1690328.1"/>
    <property type="molecule type" value="Genomic_DNA"/>
</dbReference>
<dbReference type="Proteomes" id="UP001319180">
    <property type="component" value="Unassembled WGS sequence"/>
</dbReference>
<dbReference type="RefSeq" id="WP_254093546.1">
    <property type="nucleotide sequence ID" value="NZ_JAHESC010000062.1"/>
</dbReference>
<keyword evidence="7" id="KW-0813">Transport</keyword>
<comment type="similarity">
    <text evidence="2 7">Belongs to the ExbD/TolR family.</text>
</comment>
<sequence length="178" mass="19848">MAEINSSASGSQGAGKVRRLRASTRIDMTPMVDLAFLLLTFFMLTTELSKQYVMPLVVPAQPDNRTPPPEINGKRVLSVILGPHDKVHWYMGEEGAATMTSMRGIRKVLLEKRAQIENLYVMIKPSDKSRYQNMVDILDEMAITEISRFSLVKITDYDKTVLAGVAQTGQTSTTRLTP</sequence>
<dbReference type="PANTHER" id="PTHR30558:SF3">
    <property type="entry name" value="BIOPOLYMER TRANSPORT PROTEIN EXBD-RELATED"/>
    <property type="match status" value="1"/>
</dbReference>
<gene>
    <name evidence="8" type="ORF">KK078_27425</name>
</gene>
<dbReference type="InterPro" id="IPR003400">
    <property type="entry name" value="ExbD"/>
</dbReference>
<keyword evidence="5" id="KW-1133">Transmembrane helix</keyword>
<accession>A0AAP2DEI9</accession>
<dbReference type="PANTHER" id="PTHR30558">
    <property type="entry name" value="EXBD MEMBRANE COMPONENT OF PMF-DRIVEN MACROMOLECULE IMPORT SYSTEM"/>
    <property type="match status" value="1"/>
</dbReference>
<dbReference type="AlphaFoldDB" id="A0AAP2DEI9"/>
<reference evidence="8 9" key="1">
    <citation type="submission" date="2021-05" db="EMBL/GenBank/DDBJ databases">
        <title>A Polyphasic approach of four new species of the genus Ohtaekwangia: Ohtaekwangia histidinii sp. nov., Ohtaekwangia cretensis sp. nov., Ohtaekwangia indiensis sp. nov., Ohtaekwangia reichenbachii sp. nov. from diverse environment.</title>
        <authorList>
            <person name="Octaviana S."/>
        </authorList>
    </citation>
    <scope>NUCLEOTIDE SEQUENCE [LARGE SCALE GENOMIC DNA]</scope>
    <source>
        <strain evidence="8 9">PWU37</strain>
    </source>
</reference>